<dbReference type="EMBL" id="JH930476">
    <property type="protein sequence ID" value="EKM51716.1"/>
    <property type="molecule type" value="Genomic_DNA"/>
</dbReference>
<dbReference type="InterPro" id="IPR029058">
    <property type="entry name" value="AB_hydrolase_fold"/>
</dbReference>
<evidence type="ECO:0000313" key="8">
    <source>
        <dbReference type="EMBL" id="EKM51716.1"/>
    </source>
</evidence>
<dbReference type="OrthoDB" id="443318at2759"/>
<dbReference type="AlphaFoldDB" id="K5UPK2"/>
<dbReference type="PRINTS" id="PR00724">
    <property type="entry name" value="CRBOXYPTASEC"/>
</dbReference>
<evidence type="ECO:0000256" key="4">
    <source>
        <dbReference type="ARBA" id="ARBA00022729"/>
    </source>
</evidence>
<comment type="similarity">
    <text evidence="1 7">Belongs to the peptidase S10 family.</text>
</comment>
<keyword evidence="5 7" id="KW-0378">Hydrolase</keyword>
<dbReference type="InterPro" id="IPR001563">
    <property type="entry name" value="Peptidase_S10"/>
</dbReference>
<dbReference type="MEROPS" id="S10.001"/>
<evidence type="ECO:0000256" key="3">
    <source>
        <dbReference type="ARBA" id="ARBA00022670"/>
    </source>
</evidence>
<dbReference type="RefSeq" id="XP_007399522.1">
    <property type="nucleotide sequence ID" value="XM_007399460.1"/>
</dbReference>
<dbReference type="Gene3D" id="1.10.287.410">
    <property type="match status" value="1"/>
</dbReference>
<protein>
    <recommendedName>
        <fullName evidence="7">Carboxypeptidase</fullName>
        <ecNumber evidence="7">3.4.16.-</ecNumber>
    </recommendedName>
</protein>
<dbReference type="PROSITE" id="PS00131">
    <property type="entry name" value="CARBOXYPEPT_SER_SER"/>
    <property type="match status" value="1"/>
</dbReference>
<dbReference type="InterPro" id="IPR033124">
    <property type="entry name" value="Ser_caboxypep_his_AS"/>
</dbReference>
<sequence length="472" mass="52359">MVMSAKFASRAFHTRTDGVMLSQVQLPLSPATKPFGGLEALSTAYFTVLAHPAFPHHSVRIKKSRFCDGTVDAYTGYIDVKARHLFFYFFESRHDPARDDVVFWTNGGPGGSSSLGLFMELGPCTLKTPDNTTFNPYSWNEYANLFFVDQPVGVGFSYADHGEAVGTTEDAAKDVAAFVAIFFEHFDQFRHRGFHMAGESYGGRYLPVFASEVYDQNVKLEALGMAPINLTSIMIGNGCTDDITMFPAYYDIECKNVSGPPVLDIACQKWFQAECLDRRDYINCQTALQFCTSSIMDPFVASGEPSTKSAALGKSNITLNLSVRSQIEHYLDKPDVRKTLGIEPSFGNFSRHSMEIVLAFGASLDEVFPTSYYIGALLERGVRVLLYVGANDWICNWVGNEQMSRELVWTGQKAFTGEPLREWEVDGEVAGVTRAANGLTFATIDGAGHMVPMDKPKVTLEILKKWLSDEDF</sequence>
<dbReference type="GeneID" id="18908838"/>
<evidence type="ECO:0000256" key="2">
    <source>
        <dbReference type="ARBA" id="ARBA00022645"/>
    </source>
</evidence>
<proteinExistence type="inferred from homology"/>
<dbReference type="GO" id="GO:0006508">
    <property type="term" value="P:proteolysis"/>
    <property type="evidence" value="ECO:0007669"/>
    <property type="project" value="UniProtKB-KW"/>
</dbReference>
<keyword evidence="9" id="KW-1185">Reference proteome</keyword>
<reference evidence="8 9" key="1">
    <citation type="journal article" date="2012" name="BMC Genomics">
        <title>Comparative genomics of the white-rot fungi, Phanerochaete carnosa and P. chrysosporium, to elucidate the genetic basis of the distinct wood types they colonize.</title>
        <authorList>
            <person name="Suzuki H."/>
            <person name="MacDonald J."/>
            <person name="Syed K."/>
            <person name="Salamov A."/>
            <person name="Hori C."/>
            <person name="Aerts A."/>
            <person name="Henrissat B."/>
            <person name="Wiebenga A."/>
            <person name="vanKuyk P.A."/>
            <person name="Barry K."/>
            <person name="Lindquist E."/>
            <person name="LaButti K."/>
            <person name="Lapidus A."/>
            <person name="Lucas S."/>
            <person name="Coutinho P."/>
            <person name="Gong Y."/>
            <person name="Samejima M."/>
            <person name="Mahadevan R."/>
            <person name="Abou-Zaid M."/>
            <person name="de Vries R.P."/>
            <person name="Igarashi K."/>
            <person name="Yadav J.S."/>
            <person name="Grigoriev I.V."/>
            <person name="Master E.R."/>
        </authorList>
    </citation>
    <scope>NUCLEOTIDE SEQUENCE [LARGE SCALE GENOMIC DNA]</scope>
    <source>
        <strain evidence="8 9">HHB-10118-sp</strain>
    </source>
</reference>
<organism evidence="8 9">
    <name type="scientific">Phanerochaete carnosa (strain HHB-10118-sp)</name>
    <name type="common">White-rot fungus</name>
    <name type="synonym">Peniophora carnosa</name>
    <dbReference type="NCBI Taxonomy" id="650164"/>
    <lineage>
        <taxon>Eukaryota</taxon>
        <taxon>Fungi</taxon>
        <taxon>Dikarya</taxon>
        <taxon>Basidiomycota</taxon>
        <taxon>Agaricomycotina</taxon>
        <taxon>Agaricomycetes</taxon>
        <taxon>Polyporales</taxon>
        <taxon>Phanerochaetaceae</taxon>
        <taxon>Phanerochaete</taxon>
    </lineage>
</organism>
<evidence type="ECO:0000256" key="6">
    <source>
        <dbReference type="ARBA" id="ARBA00023180"/>
    </source>
</evidence>
<keyword evidence="2 7" id="KW-0121">Carboxypeptidase</keyword>
<evidence type="ECO:0000256" key="5">
    <source>
        <dbReference type="ARBA" id="ARBA00022801"/>
    </source>
</evidence>
<gene>
    <name evidence="8" type="ORF">PHACADRAFT_150354</name>
</gene>
<dbReference type="InParanoid" id="K5UPK2"/>
<evidence type="ECO:0000256" key="7">
    <source>
        <dbReference type="RuleBase" id="RU361156"/>
    </source>
</evidence>
<dbReference type="EC" id="3.4.16.-" evidence="7"/>
<dbReference type="Proteomes" id="UP000008370">
    <property type="component" value="Unassembled WGS sequence"/>
</dbReference>
<dbReference type="HOGENOM" id="CLU_008523_10_4_1"/>
<dbReference type="PANTHER" id="PTHR11802">
    <property type="entry name" value="SERINE PROTEASE FAMILY S10 SERINE CARBOXYPEPTIDASE"/>
    <property type="match status" value="1"/>
</dbReference>
<name>K5UPK2_PHACS</name>
<keyword evidence="3 7" id="KW-0645">Protease</keyword>
<accession>K5UPK2</accession>
<dbReference type="InterPro" id="IPR018202">
    <property type="entry name" value="Ser_caboxypep_ser_AS"/>
</dbReference>
<dbReference type="Gene3D" id="3.40.50.1820">
    <property type="entry name" value="alpha/beta hydrolase"/>
    <property type="match status" value="1"/>
</dbReference>
<dbReference type="PANTHER" id="PTHR11802:SF113">
    <property type="entry name" value="SERINE CARBOXYPEPTIDASE CTSA-4.1"/>
    <property type="match status" value="1"/>
</dbReference>
<dbReference type="PROSITE" id="PS00560">
    <property type="entry name" value="CARBOXYPEPT_SER_HIS"/>
    <property type="match status" value="1"/>
</dbReference>
<keyword evidence="4" id="KW-0732">Signal</keyword>
<keyword evidence="6" id="KW-0325">Glycoprotein</keyword>
<dbReference type="GO" id="GO:0000324">
    <property type="term" value="C:fungal-type vacuole"/>
    <property type="evidence" value="ECO:0007669"/>
    <property type="project" value="TreeGrafter"/>
</dbReference>
<dbReference type="GO" id="GO:0004185">
    <property type="term" value="F:serine-type carboxypeptidase activity"/>
    <property type="evidence" value="ECO:0007669"/>
    <property type="project" value="UniProtKB-UniRule"/>
</dbReference>
<evidence type="ECO:0000313" key="9">
    <source>
        <dbReference type="Proteomes" id="UP000008370"/>
    </source>
</evidence>
<dbReference type="SUPFAM" id="SSF53474">
    <property type="entry name" value="alpha/beta-Hydrolases"/>
    <property type="match status" value="1"/>
</dbReference>
<dbReference type="Pfam" id="PF00450">
    <property type="entry name" value="Peptidase_S10"/>
    <property type="match status" value="1"/>
</dbReference>
<evidence type="ECO:0000256" key="1">
    <source>
        <dbReference type="ARBA" id="ARBA00009431"/>
    </source>
</evidence>
<dbReference type="KEGG" id="pco:PHACADRAFT_150354"/>